<feature type="chain" id="PRO_5044824914" evidence="3">
    <location>
        <begin position="26"/>
        <end position="270"/>
    </location>
</feature>
<evidence type="ECO:0000256" key="1">
    <source>
        <dbReference type="SAM" id="MobiDB-lite"/>
    </source>
</evidence>
<keyword evidence="2" id="KW-0812">Transmembrane</keyword>
<dbReference type="Proteomes" id="UP001519460">
    <property type="component" value="Unassembled WGS sequence"/>
</dbReference>
<feature type="compositionally biased region" description="Basic and acidic residues" evidence="1">
    <location>
        <begin position="226"/>
        <end position="236"/>
    </location>
</feature>
<protein>
    <submittedName>
        <fullName evidence="4">Uncharacterized protein</fullName>
    </submittedName>
</protein>
<evidence type="ECO:0000313" key="5">
    <source>
        <dbReference type="Proteomes" id="UP001519460"/>
    </source>
</evidence>
<evidence type="ECO:0000256" key="3">
    <source>
        <dbReference type="SAM" id="SignalP"/>
    </source>
</evidence>
<comment type="caution">
    <text evidence="4">The sequence shown here is derived from an EMBL/GenBank/DDBJ whole genome shotgun (WGS) entry which is preliminary data.</text>
</comment>
<name>A0ABD0J1K4_9CAEN</name>
<feature type="region of interest" description="Disordered" evidence="1">
    <location>
        <begin position="195"/>
        <end position="242"/>
    </location>
</feature>
<keyword evidence="2" id="KW-0472">Membrane</keyword>
<feature type="transmembrane region" description="Helical" evidence="2">
    <location>
        <begin position="122"/>
        <end position="147"/>
    </location>
</feature>
<sequence length="270" mass="29914">MAGHTLFSVCLKVLLWAAWFILCRSSKCAQFTFPELNGFTVFVKENERVTLPFQIKVHENCSVSPGFVIVHQNEGPPEFADTAREEFNMSSDENLSVSFSVRAHKTLLPGHTNSSTAVHTEIMIVALTGGGFVLLILIVVTVNIICWQKGRKAVRQRQGNERNALEAHDEMIELRPLSGTSRSMHLYEEVRDMSGGFGAPSAPNRQSPRVGSDGYLVPVPSTSSHVHSEPSNDRQDSAVSSGYMDMSGYVDMRRGENVHSRESPLYQNTT</sequence>
<keyword evidence="2" id="KW-1133">Transmembrane helix</keyword>
<organism evidence="4 5">
    <name type="scientific">Batillaria attramentaria</name>
    <dbReference type="NCBI Taxonomy" id="370345"/>
    <lineage>
        <taxon>Eukaryota</taxon>
        <taxon>Metazoa</taxon>
        <taxon>Spiralia</taxon>
        <taxon>Lophotrochozoa</taxon>
        <taxon>Mollusca</taxon>
        <taxon>Gastropoda</taxon>
        <taxon>Caenogastropoda</taxon>
        <taxon>Sorbeoconcha</taxon>
        <taxon>Cerithioidea</taxon>
        <taxon>Batillariidae</taxon>
        <taxon>Batillaria</taxon>
    </lineage>
</organism>
<evidence type="ECO:0000313" key="4">
    <source>
        <dbReference type="EMBL" id="KAK7449349.1"/>
    </source>
</evidence>
<evidence type="ECO:0000256" key="2">
    <source>
        <dbReference type="SAM" id="Phobius"/>
    </source>
</evidence>
<keyword evidence="5" id="KW-1185">Reference proteome</keyword>
<feature type="signal peptide" evidence="3">
    <location>
        <begin position="1"/>
        <end position="25"/>
    </location>
</feature>
<dbReference type="EMBL" id="JACVVK020000752">
    <property type="protein sequence ID" value="KAK7449349.1"/>
    <property type="molecule type" value="Genomic_DNA"/>
</dbReference>
<reference evidence="4 5" key="1">
    <citation type="journal article" date="2023" name="Sci. Data">
        <title>Genome assembly of the Korean intertidal mud-creeper Batillaria attramentaria.</title>
        <authorList>
            <person name="Patra A.K."/>
            <person name="Ho P.T."/>
            <person name="Jun S."/>
            <person name="Lee S.J."/>
            <person name="Kim Y."/>
            <person name="Won Y.J."/>
        </authorList>
    </citation>
    <scope>NUCLEOTIDE SEQUENCE [LARGE SCALE GENOMIC DNA]</scope>
    <source>
        <strain evidence="4">Wonlab-2016</strain>
    </source>
</reference>
<dbReference type="AlphaFoldDB" id="A0ABD0J1K4"/>
<keyword evidence="3" id="KW-0732">Signal</keyword>
<proteinExistence type="predicted"/>
<accession>A0ABD0J1K4</accession>
<gene>
    <name evidence="4" type="ORF">BaRGS_00040034</name>
</gene>